<dbReference type="InterPro" id="IPR001128">
    <property type="entry name" value="Cyt_P450"/>
</dbReference>
<dbReference type="InterPro" id="IPR036396">
    <property type="entry name" value="Cyt_P450_sf"/>
</dbReference>
<sequence length="211" mass="24144">MTWIGANPRVSIMDPELIREVLSDKSGCFEKMKLSPILKAMRMLPAFLTSCCELISKCEKSVGSKGSCELDVWPEFQNFTRDVISRTAFGSSYKQGMFLPVQVNKRRSEIEEEVCALLRFMIMEREMKMRNVSNDDLLGLLMESNFKDFQEQGISNATTMTIEEVIKECKLFYFAGQEITTILLTWTMVVLSMHPNWQVQASKGGGFRTFI</sequence>
<dbReference type="GO" id="GO:0005506">
    <property type="term" value="F:iron ion binding"/>
    <property type="evidence" value="ECO:0007669"/>
    <property type="project" value="InterPro"/>
</dbReference>
<dbReference type="Gene3D" id="1.10.630.10">
    <property type="entry name" value="Cytochrome P450"/>
    <property type="match status" value="1"/>
</dbReference>
<keyword evidence="4" id="KW-0812">Transmembrane</keyword>
<dbReference type="AlphaFoldDB" id="A0A3S4PLN3"/>
<dbReference type="OrthoDB" id="1470350at2759"/>
<keyword evidence="6" id="KW-1133">Transmembrane helix</keyword>
<dbReference type="PANTHER" id="PTHR24282">
    <property type="entry name" value="CYTOCHROME P450 FAMILY MEMBER"/>
    <property type="match status" value="1"/>
</dbReference>
<accession>A0A3S4PLN3</accession>
<keyword evidence="10" id="KW-0472">Membrane</keyword>
<keyword evidence="3" id="KW-0349">Heme</keyword>
<keyword evidence="8" id="KW-0408">Iron</keyword>
<dbReference type="GO" id="GO:0016705">
    <property type="term" value="F:oxidoreductase activity, acting on paired donors, with incorporation or reduction of molecular oxygen"/>
    <property type="evidence" value="ECO:0007669"/>
    <property type="project" value="InterPro"/>
</dbReference>
<dbReference type="EMBL" id="QPKB01000009">
    <property type="protein sequence ID" value="RWR92072.1"/>
    <property type="molecule type" value="Genomic_DNA"/>
</dbReference>
<dbReference type="GO" id="GO:0004497">
    <property type="term" value="F:monooxygenase activity"/>
    <property type="evidence" value="ECO:0007669"/>
    <property type="project" value="UniProtKB-KW"/>
</dbReference>
<evidence type="ECO:0000313" key="11">
    <source>
        <dbReference type="EMBL" id="RWR92072.1"/>
    </source>
</evidence>
<comment type="subcellular location">
    <subcellularLocation>
        <location evidence="1">Membrane</location>
    </subcellularLocation>
</comment>
<evidence type="ECO:0000256" key="3">
    <source>
        <dbReference type="ARBA" id="ARBA00022617"/>
    </source>
</evidence>
<dbReference type="Proteomes" id="UP000283530">
    <property type="component" value="Unassembled WGS sequence"/>
</dbReference>
<dbReference type="Pfam" id="PF00067">
    <property type="entry name" value="p450"/>
    <property type="match status" value="1"/>
</dbReference>
<evidence type="ECO:0000256" key="2">
    <source>
        <dbReference type="ARBA" id="ARBA00010617"/>
    </source>
</evidence>
<reference evidence="11 12" key="1">
    <citation type="journal article" date="2019" name="Nat. Plants">
        <title>Stout camphor tree genome fills gaps in understanding of flowering plant genome evolution.</title>
        <authorList>
            <person name="Chaw S.M."/>
            <person name="Liu Y.C."/>
            <person name="Wu Y.W."/>
            <person name="Wang H.Y."/>
            <person name="Lin C.I."/>
            <person name="Wu C.S."/>
            <person name="Ke H.M."/>
            <person name="Chang L.Y."/>
            <person name="Hsu C.Y."/>
            <person name="Yang H.T."/>
            <person name="Sudianto E."/>
            <person name="Hsu M.H."/>
            <person name="Wu K.P."/>
            <person name="Wang L.N."/>
            <person name="Leebens-Mack J.H."/>
            <person name="Tsai I.J."/>
        </authorList>
    </citation>
    <scope>NUCLEOTIDE SEQUENCE [LARGE SCALE GENOMIC DNA]</scope>
    <source>
        <strain evidence="12">cv. Chaw 1501</strain>
        <tissue evidence="11">Young leaves</tissue>
    </source>
</reference>
<keyword evidence="5" id="KW-0479">Metal-binding</keyword>
<keyword evidence="9" id="KW-0503">Monooxygenase</keyword>
<evidence type="ECO:0000256" key="5">
    <source>
        <dbReference type="ARBA" id="ARBA00022723"/>
    </source>
</evidence>
<evidence type="ECO:0000256" key="6">
    <source>
        <dbReference type="ARBA" id="ARBA00022989"/>
    </source>
</evidence>
<dbReference type="PANTHER" id="PTHR24282:SF255">
    <property type="entry name" value="CYTOCHROME P450 72A11-RELATED"/>
    <property type="match status" value="1"/>
</dbReference>
<evidence type="ECO:0000256" key="1">
    <source>
        <dbReference type="ARBA" id="ARBA00004370"/>
    </source>
</evidence>
<name>A0A3S4PLN3_9MAGN</name>
<dbReference type="GO" id="GO:0016020">
    <property type="term" value="C:membrane"/>
    <property type="evidence" value="ECO:0007669"/>
    <property type="project" value="UniProtKB-SubCell"/>
</dbReference>
<dbReference type="SUPFAM" id="SSF48264">
    <property type="entry name" value="Cytochrome P450"/>
    <property type="match status" value="1"/>
</dbReference>
<keyword evidence="7" id="KW-0560">Oxidoreductase</keyword>
<evidence type="ECO:0000256" key="9">
    <source>
        <dbReference type="ARBA" id="ARBA00023033"/>
    </source>
</evidence>
<organism evidence="11 12">
    <name type="scientific">Cinnamomum micranthum f. kanehirae</name>
    <dbReference type="NCBI Taxonomy" id="337451"/>
    <lineage>
        <taxon>Eukaryota</taxon>
        <taxon>Viridiplantae</taxon>
        <taxon>Streptophyta</taxon>
        <taxon>Embryophyta</taxon>
        <taxon>Tracheophyta</taxon>
        <taxon>Spermatophyta</taxon>
        <taxon>Magnoliopsida</taxon>
        <taxon>Magnoliidae</taxon>
        <taxon>Laurales</taxon>
        <taxon>Lauraceae</taxon>
        <taxon>Cinnamomum</taxon>
    </lineage>
</organism>
<dbReference type="InterPro" id="IPR050665">
    <property type="entry name" value="Cytochrome_P450_Monooxygen"/>
</dbReference>
<dbReference type="GO" id="GO:0020037">
    <property type="term" value="F:heme binding"/>
    <property type="evidence" value="ECO:0007669"/>
    <property type="project" value="InterPro"/>
</dbReference>
<proteinExistence type="inferred from homology"/>
<keyword evidence="12" id="KW-1185">Reference proteome</keyword>
<evidence type="ECO:0000256" key="4">
    <source>
        <dbReference type="ARBA" id="ARBA00022692"/>
    </source>
</evidence>
<comment type="similarity">
    <text evidence="2">Belongs to the cytochrome P450 family.</text>
</comment>
<comment type="caution">
    <text evidence="11">The sequence shown here is derived from an EMBL/GenBank/DDBJ whole genome shotgun (WGS) entry which is preliminary data.</text>
</comment>
<evidence type="ECO:0000256" key="7">
    <source>
        <dbReference type="ARBA" id="ARBA00023002"/>
    </source>
</evidence>
<protein>
    <submittedName>
        <fullName evidence="11">Cytochrome P450 CYP72A219-like protein</fullName>
    </submittedName>
</protein>
<evidence type="ECO:0000256" key="10">
    <source>
        <dbReference type="ARBA" id="ARBA00023136"/>
    </source>
</evidence>
<evidence type="ECO:0000256" key="8">
    <source>
        <dbReference type="ARBA" id="ARBA00023004"/>
    </source>
</evidence>
<evidence type="ECO:0000313" key="12">
    <source>
        <dbReference type="Proteomes" id="UP000283530"/>
    </source>
</evidence>
<dbReference type="STRING" id="337451.A0A3S4PLN3"/>
<gene>
    <name evidence="11" type="ORF">CKAN_02126500</name>
</gene>